<keyword evidence="5 8" id="KW-0378">Hydrolase</keyword>
<dbReference type="Proteomes" id="UP001220022">
    <property type="component" value="Unassembled WGS sequence"/>
</dbReference>
<evidence type="ECO:0000256" key="3">
    <source>
        <dbReference type="ARBA" id="ARBA00015991"/>
    </source>
</evidence>
<keyword evidence="9" id="KW-1185">Reference proteome</keyword>
<dbReference type="SUPFAM" id="SSF54975">
    <property type="entry name" value="Acylphosphatase/BLUF domain-like"/>
    <property type="match status" value="1"/>
</dbReference>
<sequence>MIRKRVIVSGEVHGVFFRDTCRRTALEHGVAGWVRNLPDGTVEAVFAGAPDAVEQMVAWARQGPPLAIVDRVLVYDEEPEGLTGFEIRPTPGG</sequence>
<dbReference type="Pfam" id="PF00708">
    <property type="entry name" value="Acylphosphatase"/>
    <property type="match status" value="1"/>
</dbReference>
<dbReference type="Gene3D" id="3.30.70.100">
    <property type="match status" value="1"/>
</dbReference>
<dbReference type="EMBL" id="JARHTQ010000002">
    <property type="protein sequence ID" value="MDF2255042.1"/>
    <property type="molecule type" value="Genomic_DNA"/>
</dbReference>
<gene>
    <name evidence="8" type="ORF">P2L57_04640</name>
</gene>
<comment type="similarity">
    <text evidence="1 6">Belongs to the acylphosphatase family.</text>
</comment>
<accession>A0ABT5YTV4</accession>
<protein>
    <recommendedName>
        <fullName evidence="3 5">acylphosphatase</fullName>
        <ecNumber evidence="2 5">3.6.1.7</ecNumber>
    </recommendedName>
</protein>
<dbReference type="InterPro" id="IPR020456">
    <property type="entry name" value="Acylphosphatase"/>
</dbReference>
<dbReference type="PANTHER" id="PTHR47268">
    <property type="entry name" value="ACYLPHOSPHATASE"/>
    <property type="match status" value="1"/>
</dbReference>
<evidence type="ECO:0000313" key="8">
    <source>
        <dbReference type="EMBL" id="MDF2255042.1"/>
    </source>
</evidence>
<name>A0ABT5YTV4_9ACTN</name>
<feature type="active site" evidence="5">
    <location>
        <position position="36"/>
    </location>
</feature>
<evidence type="ECO:0000256" key="1">
    <source>
        <dbReference type="ARBA" id="ARBA00005614"/>
    </source>
</evidence>
<proteinExistence type="inferred from homology"/>
<evidence type="ECO:0000259" key="7">
    <source>
        <dbReference type="PROSITE" id="PS51160"/>
    </source>
</evidence>
<organism evidence="8 9">
    <name type="scientific">Streptantibioticus ferralitis</name>
    <dbReference type="NCBI Taxonomy" id="236510"/>
    <lineage>
        <taxon>Bacteria</taxon>
        <taxon>Bacillati</taxon>
        <taxon>Actinomycetota</taxon>
        <taxon>Actinomycetes</taxon>
        <taxon>Kitasatosporales</taxon>
        <taxon>Streptomycetaceae</taxon>
        <taxon>Streptantibioticus</taxon>
    </lineage>
</organism>
<evidence type="ECO:0000256" key="4">
    <source>
        <dbReference type="ARBA" id="ARBA00047645"/>
    </source>
</evidence>
<comment type="catalytic activity">
    <reaction evidence="4 5">
        <text>an acyl phosphate + H2O = a carboxylate + phosphate + H(+)</text>
        <dbReference type="Rhea" id="RHEA:14965"/>
        <dbReference type="ChEBI" id="CHEBI:15377"/>
        <dbReference type="ChEBI" id="CHEBI:15378"/>
        <dbReference type="ChEBI" id="CHEBI:29067"/>
        <dbReference type="ChEBI" id="CHEBI:43474"/>
        <dbReference type="ChEBI" id="CHEBI:59918"/>
        <dbReference type="EC" id="3.6.1.7"/>
    </reaction>
</comment>
<dbReference type="InterPro" id="IPR001792">
    <property type="entry name" value="Acylphosphatase-like_dom"/>
</dbReference>
<dbReference type="RefSeq" id="WP_275808586.1">
    <property type="nucleotide sequence ID" value="NZ_BAAANM010000012.1"/>
</dbReference>
<comment type="caution">
    <text evidence="8">The sequence shown here is derived from an EMBL/GenBank/DDBJ whole genome shotgun (WGS) entry which is preliminary data.</text>
</comment>
<dbReference type="InterPro" id="IPR017968">
    <property type="entry name" value="Acylphosphatase_CS"/>
</dbReference>
<evidence type="ECO:0000256" key="5">
    <source>
        <dbReference type="PROSITE-ProRule" id="PRU00520"/>
    </source>
</evidence>
<dbReference type="PROSITE" id="PS51160">
    <property type="entry name" value="ACYLPHOSPHATASE_3"/>
    <property type="match status" value="1"/>
</dbReference>
<dbReference type="EC" id="3.6.1.7" evidence="2 5"/>
<feature type="domain" description="Acylphosphatase-like" evidence="7">
    <location>
        <begin position="3"/>
        <end position="89"/>
    </location>
</feature>
<dbReference type="PROSITE" id="PS00151">
    <property type="entry name" value="ACYLPHOSPHATASE_2"/>
    <property type="match status" value="1"/>
</dbReference>
<evidence type="ECO:0000313" key="9">
    <source>
        <dbReference type="Proteomes" id="UP001220022"/>
    </source>
</evidence>
<evidence type="ECO:0000256" key="6">
    <source>
        <dbReference type="RuleBase" id="RU004168"/>
    </source>
</evidence>
<evidence type="ECO:0000256" key="2">
    <source>
        <dbReference type="ARBA" id="ARBA00012150"/>
    </source>
</evidence>
<feature type="active site" evidence="5">
    <location>
        <position position="18"/>
    </location>
</feature>
<dbReference type="GO" id="GO:0003998">
    <property type="term" value="F:acylphosphatase activity"/>
    <property type="evidence" value="ECO:0007669"/>
    <property type="project" value="UniProtKB-EC"/>
</dbReference>
<reference evidence="8 9" key="1">
    <citation type="submission" date="2023-03" db="EMBL/GenBank/DDBJ databases">
        <title>Draft genome sequence of type strain Streptomyces ferralitis JCM 14344.</title>
        <authorList>
            <person name="Klaysubun C."/>
            <person name="Duangmal K."/>
        </authorList>
    </citation>
    <scope>NUCLEOTIDE SEQUENCE [LARGE SCALE GENOMIC DNA]</scope>
    <source>
        <strain evidence="8 9">JCM 14344</strain>
    </source>
</reference>
<dbReference type="InterPro" id="IPR036046">
    <property type="entry name" value="Acylphosphatase-like_dom_sf"/>
</dbReference>
<dbReference type="PANTHER" id="PTHR47268:SF4">
    <property type="entry name" value="ACYLPHOSPHATASE"/>
    <property type="match status" value="1"/>
</dbReference>